<keyword evidence="7" id="KW-1185">Reference proteome</keyword>
<feature type="compositionally biased region" description="Basic and acidic residues" evidence="4">
    <location>
        <begin position="426"/>
        <end position="441"/>
    </location>
</feature>
<dbReference type="AlphaFoldDB" id="A0AAD2CDV9"/>
<comment type="caution">
    <text evidence="6">The sequence shown here is derived from an EMBL/GenBank/DDBJ whole genome shotgun (WGS) entry which is preliminary data.</text>
</comment>
<evidence type="ECO:0000256" key="1">
    <source>
        <dbReference type="ARBA" id="ARBA00022741"/>
    </source>
</evidence>
<evidence type="ECO:0000313" key="6">
    <source>
        <dbReference type="EMBL" id="CAJ1926518.1"/>
    </source>
</evidence>
<evidence type="ECO:0000256" key="4">
    <source>
        <dbReference type="SAM" id="MobiDB-lite"/>
    </source>
</evidence>
<gene>
    <name evidence="6" type="ORF">CYCCA115_LOCUS1224</name>
</gene>
<dbReference type="EMBL" id="CAKOGP040000003">
    <property type="protein sequence ID" value="CAJ1926518.1"/>
    <property type="molecule type" value="Genomic_DNA"/>
</dbReference>
<dbReference type="InterPro" id="IPR051681">
    <property type="entry name" value="Ser/Thr_Kinases-Pseudokinases"/>
</dbReference>
<dbReference type="PANTHER" id="PTHR44329">
    <property type="entry name" value="SERINE/THREONINE-PROTEIN KINASE TNNI3K-RELATED"/>
    <property type="match status" value="1"/>
</dbReference>
<dbReference type="InterPro" id="IPR011009">
    <property type="entry name" value="Kinase-like_dom_sf"/>
</dbReference>
<dbReference type="InterPro" id="IPR001245">
    <property type="entry name" value="Ser-Thr/Tyr_kinase_cat_dom"/>
</dbReference>
<name>A0AAD2CDV9_9STRA</name>
<evidence type="ECO:0000313" key="7">
    <source>
        <dbReference type="Proteomes" id="UP001295423"/>
    </source>
</evidence>
<dbReference type="PANTHER" id="PTHR44329:SF298">
    <property type="entry name" value="MIXED LINEAGE KINASE DOMAIN-LIKE PROTEIN"/>
    <property type="match status" value="1"/>
</dbReference>
<dbReference type="SMART" id="SM00220">
    <property type="entry name" value="S_TKc"/>
    <property type="match status" value="1"/>
</dbReference>
<dbReference type="Gene3D" id="3.30.200.20">
    <property type="entry name" value="Phosphorylase Kinase, domain 1"/>
    <property type="match status" value="1"/>
</dbReference>
<evidence type="ECO:0000259" key="5">
    <source>
        <dbReference type="PROSITE" id="PS50011"/>
    </source>
</evidence>
<evidence type="ECO:0000256" key="3">
    <source>
        <dbReference type="SAM" id="Coils"/>
    </source>
</evidence>
<dbReference type="SUPFAM" id="SSF56112">
    <property type="entry name" value="Protein kinase-like (PK-like)"/>
    <property type="match status" value="1"/>
</dbReference>
<dbReference type="Gene3D" id="1.10.510.10">
    <property type="entry name" value="Transferase(Phosphotransferase) domain 1"/>
    <property type="match status" value="1"/>
</dbReference>
<sequence>MSQETAQLTIQEKAQAVYEQAPGTLKDFESAYIFSSGTAKCRDFPKFDTSEIKMGELLGTGGFSGVKEVLEIELHNDEIIHHADESNNNDKGVEQDHHHHYDVSTARTHMAKHTQRLGSARYAIKRLKDDLDELERARGALDLAIEIKLMSAFWHPNIVKMRGTSNTEMMSTETFIVMDRLYGTLNDKIETWHQEMAMLTGCCGINKKHPAFRDSLKARLLVAYDLSVAFAYLHNCRLVYRDIKPENIGFDIRGDVKIFDFGLCRSLEEKDKCKDGGSGYKLTAKTGSIPYMAPEVVLNKPYDESADVFSFGILLWELLTLDWAFNGLSTKDFFIQVAKHGQRLPIPKNAPPMTRSIMPEAWHADPSCRPTMRRIGAVIRGELEDIDDAAEVVNRTQHMINRSNHSLQGFSLSRHKRKGSLSNSRKGRDSLHRSESLHRGE</sequence>
<keyword evidence="2" id="KW-0067">ATP-binding</keyword>
<dbReference type="GO" id="GO:0005524">
    <property type="term" value="F:ATP binding"/>
    <property type="evidence" value="ECO:0007669"/>
    <property type="project" value="UniProtKB-KW"/>
</dbReference>
<keyword evidence="3" id="KW-0175">Coiled coil</keyword>
<organism evidence="6 7">
    <name type="scientific">Cylindrotheca closterium</name>
    <dbReference type="NCBI Taxonomy" id="2856"/>
    <lineage>
        <taxon>Eukaryota</taxon>
        <taxon>Sar</taxon>
        <taxon>Stramenopiles</taxon>
        <taxon>Ochrophyta</taxon>
        <taxon>Bacillariophyta</taxon>
        <taxon>Bacillariophyceae</taxon>
        <taxon>Bacillariophycidae</taxon>
        <taxon>Bacillariales</taxon>
        <taxon>Bacillariaceae</taxon>
        <taxon>Cylindrotheca</taxon>
    </lineage>
</organism>
<keyword evidence="1" id="KW-0547">Nucleotide-binding</keyword>
<dbReference type="PROSITE" id="PS50011">
    <property type="entry name" value="PROTEIN_KINASE_DOM"/>
    <property type="match status" value="1"/>
</dbReference>
<proteinExistence type="predicted"/>
<accession>A0AAD2CDV9</accession>
<feature type="domain" description="Protein kinase" evidence="5">
    <location>
        <begin position="52"/>
        <end position="383"/>
    </location>
</feature>
<dbReference type="Pfam" id="PF07714">
    <property type="entry name" value="PK_Tyr_Ser-Thr"/>
    <property type="match status" value="1"/>
</dbReference>
<feature type="coiled-coil region" evidence="3">
    <location>
        <begin position="117"/>
        <end position="144"/>
    </location>
</feature>
<evidence type="ECO:0000256" key="2">
    <source>
        <dbReference type="ARBA" id="ARBA00022840"/>
    </source>
</evidence>
<dbReference type="InterPro" id="IPR000719">
    <property type="entry name" value="Prot_kinase_dom"/>
</dbReference>
<dbReference type="Proteomes" id="UP001295423">
    <property type="component" value="Unassembled WGS sequence"/>
</dbReference>
<reference evidence="6" key="1">
    <citation type="submission" date="2023-08" db="EMBL/GenBank/DDBJ databases">
        <authorList>
            <person name="Audoor S."/>
            <person name="Bilcke G."/>
        </authorList>
    </citation>
    <scope>NUCLEOTIDE SEQUENCE</scope>
</reference>
<protein>
    <recommendedName>
        <fullName evidence="5">Protein kinase domain-containing protein</fullName>
    </recommendedName>
</protein>
<dbReference type="GO" id="GO:0004674">
    <property type="term" value="F:protein serine/threonine kinase activity"/>
    <property type="evidence" value="ECO:0007669"/>
    <property type="project" value="TreeGrafter"/>
</dbReference>
<feature type="region of interest" description="Disordered" evidence="4">
    <location>
        <begin position="404"/>
        <end position="441"/>
    </location>
</feature>